<dbReference type="SUPFAM" id="SSF52540">
    <property type="entry name" value="P-loop containing nucleoside triphosphate hydrolases"/>
    <property type="match status" value="1"/>
</dbReference>
<dbReference type="Pfam" id="PF00005">
    <property type="entry name" value="ABC_tran"/>
    <property type="match status" value="1"/>
</dbReference>
<dbReference type="GO" id="GO:0016887">
    <property type="term" value="F:ATP hydrolysis activity"/>
    <property type="evidence" value="ECO:0007669"/>
    <property type="project" value="InterPro"/>
</dbReference>
<evidence type="ECO:0000256" key="1">
    <source>
        <dbReference type="ARBA" id="ARBA00005417"/>
    </source>
</evidence>
<keyword evidence="4 6" id="KW-0067">ATP-binding</keyword>
<evidence type="ECO:0000256" key="4">
    <source>
        <dbReference type="ARBA" id="ARBA00022840"/>
    </source>
</evidence>
<keyword evidence="7" id="KW-1185">Reference proteome</keyword>
<dbReference type="PROSITE" id="PS00211">
    <property type="entry name" value="ABC_TRANSPORTER_1"/>
    <property type="match status" value="1"/>
</dbReference>
<dbReference type="GO" id="GO:0005524">
    <property type="term" value="F:ATP binding"/>
    <property type="evidence" value="ECO:0007669"/>
    <property type="project" value="UniProtKB-KW"/>
</dbReference>
<dbReference type="KEGG" id="nak:EH165_04555"/>
<keyword evidence="2" id="KW-0813">Transport</keyword>
<dbReference type="OrthoDB" id="8481147at2"/>
<proteinExistence type="inferred from homology"/>
<feature type="domain" description="ABC transporter" evidence="5">
    <location>
        <begin position="6"/>
        <end position="243"/>
    </location>
</feature>
<dbReference type="Gene3D" id="3.40.50.300">
    <property type="entry name" value="P-loop containing nucleotide triphosphate hydrolases"/>
    <property type="match status" value="1"/>
</dbReference>
<dbReference type="Proteomes" id="UP000268084">
    <property type="component" value="Chromosome"/>
</dbReference>
<dbReference type="InterPro" id="IPR017871">
    <property type="entry name" value="ABC_transporter-like_CS"/>
</dbReference>
<evidence type="ECO:0000259" key="5">
    <source>
        <dbReference type="PROSITE" id="PS50893"/>
    </source>
</evidence>
<reference evidence="6 7" key="2">
    <citation type="submission" date="2018-12" db="EMBL/GenBank/DDBJ databases">
        <title>Nakamurella antarcticus sp. nov., isolated from Antarctica South Shetland Islands soil.</title>
        <authorList>
            <person name="Peng F."/>
        </authorList>
    </citation>
    <scope>NUCLEOTIDE SEQUENCE [LARGE SCALE GENOMIC DNA]</scope>
    <source>
        <strain evidence="6 7">S14-144</strain>
    </source>
</reference>
<reference evidence="6 7" key="1">
    <citation type="submission" date="2018-11" db="EMBL/GenBank/DDBJ databases">
        <authorList>
            <person name="Da X."/>
        </authorList>
    </citation>
    <scope>NUCLEOTIDE SEQUENCE [LARGE SCALE GENOMIC DNA]</scope>
    <source>
        <strain evidence="6 7">S14-144</strain>
    </source>
</reference>
<evidence type="ECO:0000256" key="2">
    <source>
        <dbReference type="ARBA" id="ARBA00022448"/>
    </source>
</evidence>
<comment type="similarity">
    <text evidence="1">Belongs to the ABC transporter superfamily.</text>
</comment>
<evidence type="ECO:0000313" key="6">
    <source>
        <dbReference type="EMBL" id="AZI57539.1"/>
    </source>
</evidence>
<organism evidence="6 7">
    <name type="scientific">Nakamurella antarctica</name>
    <dbReference type="NCBI Taxonomy" id="1902245"/>
    <lineage>
        <taxon>Bacteria</taxon>
        <taxon>Bacillati</taxon>
        <taxon>Actinomycetota</taxon>
        <taxon>Actinomycetes</taxon>
        <taxon>Nakamurellales</taxon>
        <taxon>Nakamurellaceae</taxon>
        <taxon>Nakamurella</taxon>
    </lineage>
</organism>
<evidence type="ECO:0000313" key="7">
    <source>
        <dbReference type="Proteomes" id="UP000268084"/>
    </source>
</evidence>
<sequence>MTNPMLDIRGLTLAYGGAIAVRGATLSVASGEIHGIVGESGSGKTSLAKAVLGQLLPVAGQVRLAGVLLPPTHRSVKQRRAVQMVYQDPYSSLNPRMTVGQVLSELLRVHDIVGKRQITARSRELLDLVQLPAGALGGYPGQFSGGQRQRIAIARALAVQPTVLVADEPTSALDASSQASILALFENLRKDLGLTVLLITHNLAVVNYLCDRVSVMKSGQIVETADVGTFFTDPQHPYSKQMLLAVPRMRRTTASAETEI</sequence>
<dbReference type="PANTHER" id="PTHR43776:SF7">
    <property type="entry name" value="D,D-DIPEPTIDE TRANSPORT ATP-BINDING PROTEIN DDPF-RELATED"/>
    <property type="match status" value="1"/>
</dbReference>
<dbReference type="InterPro" id="IPR050319">
    <property type="entry name" value="ABC_transp_ATP-bind"/>
</dbReference>
<dbReference type="CDD" id="cd03257">
    <property type="entry name" value="ABC_NikE_OppD_transporters"/>
    <property type="match status" value="1"/>
</dbReference>
<name>A0A3G8ZJK8_9ACTN</name>
<dbReference type="PANTHER" id="PTHR43776">
    <property type="entry name" value="TRANSPORT ATP-BINDING PROTEIN"/>
    <property type="match status" value="1"/>
</dbReference>
<dbReference type="GO" id="GO:0055085">
    <property type="term" value="P:transmembrane transport"/>
    <property type="evidence" value="ECO:0007669"/>
    <property type="project" value="UniProtKB-ARBA"/>
</dbReference>
<dbReference type="AlphaFoldDB" id="A0A3G8ZJK8"/>
<keyword evidence="3" id="KW-0547">Nucleotide-binding</keyword>
<dbReference type="InterPro" id="IPR027417">
    <property type="entry name" value="P-loop_NTPase"/>
</dbReference>
<dbReference type="SMART" id="SM00382">
    <property type="entry name" value="AAA"/>
    <property type="match status" value="1"/>
</dbReference>
<accession>A0A3G8ZJK8</accession>
<dbReference type="EMBL" id="CP034170">
    <property type="protein sequence ID" value="AZI57539.1"/>
    <property type="molecule type" value="Genomic_DNA"/>
</dbReference>
<evidence type="ECO:0000256" key="3">
    <source>
        <dbReference type="ARBA" id="ARBA00022741"/>
    </source>
</evidence>
<dbReference type="InterPro" id="IPR003593">
    <property type="entry name" value="AAA+_ATPase"/>
</dbReference>
<gene>
    <name evidence="6" type="ORF">EH165_04555</name>
</gene>
<protein>
    <submittedName>
        <fullName evidence="6">ABC transporter ATP-binding protein</fullName>
    </submittedName>
</protein>
<dbReference type="RefSeq" id="WP_124798224.1">
    <property type="nucleotide sequence ID" value="NZ_CP034170.1"/>
</dbReference>
<dbReference type="PROSITE" id="PS50893">
    <property type="entry name" value="ABC_TRANSPORTER_2"/>
    <property type="match status" value="1"/>
</dbReference>
<dbReference type="InterPro" id="IPR003439">
    <property type="entry name" value="ABC_transporter-like_ATP-bd"/>
</dbReference>